<dbReference type="STRING" id="39480.EUAN_05620"/>
<comment type="caution">
    <text evidence="4">The sequence shown here is derived from an EMBL/GenBank/DDBJ whole genome shotgun (WGS) entry which is preliminary data.</text>
</comment>
<dbReference type="GO" id="GO:0005829">
    <property type="term" value="C:cytosol"/>
    <property type="evidence" value="ECO:0007669"/>
    <property type="project" value="TreeGrafter"/>
</dbReference>
<reference evidence="4 5" key="1">
    <citation type="submission" date="2016-09" db="EMBL/GenBank/DDBJ databases">
        <title>Genome sequence of Eubacterium angustum.</title>
        <authorList>
            <person name="Poehlein A."/>
            <person name="Daniel R."/>
        </authorList>
    </citation>
    <scope>NUCLEOTIDE SEQUENCE [LARGE SCALE GENOMIC DNA]</scope>
    <source>
        <strain evidence="4 5">DSM 1989</strain>
    </source>
</reference>
<dbReference type="GO" id="GO:0016887">
    <property type="term" value="F:ATP hydrolysis activity"/>
    <property type="evidence" value="ECO:0007669"/>
    <property type="project" value="TreeGrafter"/>
</dbReference>
<dbReference type="EMBL" id="MKIE01000002">
    <property type="protein sequence ID" value="OHW62778.1"/>
    <property type="molecule type" value="Genomic_DNA"/>
</dbReference>
<accession>A0A1S1V857</accession>
<proteinExistence type="predicted"/>
<dbReference type="SUPFAM" id="SSF52540">
    <property type="entry name" value="P-loop containing nucleoside triphosphate hydrolases"/>
    <property type="match status" value="1"/>
</dbReference>
<dbReference type="InterPro" id="IPR027417">
    <property type="entry name" value="P-loop_NTPase"/>
</dbReference>
<dbReference type="Proteomes" id="UP000180254">
    <property type="component" value="Unassembled WGS sequence"/>
</dbReference>
<dbReference type="GO" id="GO:0051782">
    <property type="term" value="P:negative regulation of cell division"/>
    <property type="evidence" value="ECO:0007669"/>
    <property type="project" value="TreeGrafter"/>
</dbReference>
<keyword evidence="2" id="KW-0067">ATP-binding</keyword>
<feature type="domain" description="CobQ/CobB/MinD/ParA nucleotide binding" evidence="3">
    <location>
        <begin position="38"/>
        <end position="242"/>
    </location>
</feature>
<dbReference type="PANTHER" id="PTHR43384:SF4">
    <property type="entry name" value="CELLULOSE BIOSYNTHESIS PROTEIN BCSQ-RELATED"/>
    <property type="match status" value="1"/>
</dbReference>
<evidence type="ECO:0000256" key="1">
    <source>
        <dbReference type="ARBA" id="ARBA00022741"/>
    </source>
</evidence>
<keyword evidence="1" id="KW-0547">Nucleotide-binding</keyword>
<dbReference type="PANTHER" id="PTHR43384">
    <property type="entry name" value="SEPTUM SITE-DETERMINING PROTEIN MIND HOMOLOG, CHLOROPLASTIC-RELATED"/>
    <property type="match status" value="1"/>
</dbReference>
<sequence length="264" mass="30158">MKRMSNDQAANLRELMNKTKPEEEESTDGKLYAFVGREGSGNTTIVSNISNLMAKEGKKIIIIDFNSGILTTDIFFNVIPNRNMKDIIDGDRSEKEMLLRARDNVYIVYANKVLDLSKEEKELFRAKVDILRKDADLIFADIEGVENLGKLMFFLKDAESIFVTDTDSESIQETYYGIKYLSTNMDLDSARIIVNKSDSVELSDRIIDKLGKTADKFLGIKVEKIGYICREKEVKDSMRKQKLFTDIYPDLRSTSEIVAVKDRL</sequence>
<dbReference type="InterPro" id="IPR050625">
    <property type="entry name" value="ParA/MinD_ATPase"/>
</dbReference>
<dbReference type="Pfam" id="PF01656">
    <property type="entry name" value="CbiA"/>
    <property type="match status" value="1"/>
</dbReference>
<evidence type="ECO:0000259" key="3">
    <source>
        <dbReference type="Pfam" id="PF01656"/>
    </source>
</evidence>
<dbReference type="OrthoDB" id="9816297at2"/>
<dbReference type="Gene3D" id="3.40.50.300">
    <property type="entry name" value="P-loop containing nucleotide triphosphate hydrolases"/>
    <property type="match status" value="1"/>
</dbReference>
<dbReference type="GO" id="GO:0005524">
    <property type="term" value="F:ATP binding"/>
    <property type="evidence" value="ECO:0007669"/>
    <property type="project" value="UniProtKB-KW"/>
</dbReference>
<evidence type="ECO:0000313" key="4">
    <source>
        <dbReference type="EMBL" id="OHW62778.1"/>
    </source>
</evidence>
<evidence type="ECO:0000313" key="5">
    <source>
        <dbReference type="Proteomes" id="UP000180254"/>
    </source>
</evidence>
<name>A0A1S1V857_9FIRM</name>
<organism evidence="4 5">
    <name type="scientific">Andreesenia angusta</name>
    <dbReference type="NCBI Taxonomy" id="39480"/>
    <lineage>
        <taxon>Bacteria</taxon>
        <taxon>Bacillati</taxon>
        <taxon>Bacillota</taxon>
        <taxon>Tissierellia</taxon>
        <taxon>Tissierellales</taxon>
        <taxon>Gottschalkiaceae</taxon>
        <taxon>Andreesenia</taxon>
    </lineage>
</organism>
<dbReference type="AlphaFoldDB" id="A0A1S1V857"/>
<dbReference type="GO" id="GO:0009898">
    <property type="term" value="C:cytoplasmic side of plasma membrane"/>
    <property type="evidence" value="ECO:0007669"/>
    <property type="project" value="TreeGrafter"/>
</dbReference>
<keyword evidence="5" id="KW-1185">Reference proteome</keyword>
<protein>
    <submittedName>
        <fullName evidence="4">Flagellum site-determining protein YlxH</fullName>
    </submittedName>
</protein>
<gene>
    <name evidence="4" type="primary">ylxH</name>
    <name evidence="4" type="ORF">EUAN_05620</name>
</gene>
<dbReference type="InterPro" id="IPR002586">
    <property type="entry name" value="CobQ/CobB/MinD/ParA_Nub-bd_dom"/>
</dbReference>
<evidence type="ECO:0000256" key="2">
    <source>
        <dbReference type="ARBA" id="ARBA00022840"/>
    </source>
</evidence>